<accession>A0A1V6CDZ0</accession>
<organism evidence="1">
    <name type="scientific">candidate division TA06 bacterium ADurb.Bin131</name>
    <dbReference type="NCBI Taxonomy" id="1852827"/>
    <lineage>
        <taxon>Bacteria</taxon>
        <taxon>Bacteria division TA06</taxon>
    </lineage>
</organism>
<dbReference type="EMBL" id="MWDQ01000023">
    <property type="protein sequence ID" value="OQB75115.1"/>
    <property type="molecule type" value="Genomic_DNA"/>
</dbReference>
<sequence length="315" mass="36608">MVKFQLPKTLKILLEPFNPDNDELNKFITYIRFDGYIDHFYKIKKIFSDKYRENQYANVSKEISILRKLFSEFSGKQFIPGSNTYLVRVDDYPHWEYKNNLFEKFAGIFEDNGINILVGVVPNLSENHHSIKNKNFRCLSENDVKTLRKFSVIEPALHGFTHQTIRKKPYSEFIGLSVKQTSIKIEKGIEVLKQFNISPIAIISPFDTFDSRNFQAFSSFFKIVCGGYPSASSFGFWISPCVINKSIYVASYKPFSGKAEKILKYLLTKDDNSEIIPITFHWASEIENNFSCVRQIAKLIKGKTISWKNFSDFYC</sequence>
<dbReference type="AlphaFoldDB" id="A0A1V6CDZ0"/>
<evidence type="ECO:0000313" key="1">
    <source>
        <dbReference type="EMBL" id="OQB75115.1"/>
    </source>
</evidence>
<dbReference type="InterPro" id="IPR018763">
    <property type="entry name" value="DUF2334"/>
</dbReference>
<gene>
    <name evidence="1" type="ORF">BWX89_00140</name>
</gene>
<dbReference type="Pfam" id="PF10096">
    <property type="entry name" value="DUF2334"/>
    <property type="match status" value="1"/>
</dbReference>
<protein>
    <recommendedName>
        <fullName evidence="2">DUF2334 domain-containing protein</fullName>
    </recommendedName>
</protein>
<evidence type="ECO:0008006" key="2">
    <source>
        <dbReference type="Google" id="ProtNLM"/>
    </source>
</evidence>
<reference evidence="1" key="1">
    <citation type="submission" date="2017-02" db="EMBL/GenBank/DDBJ databases">
        <title>Delving into the versatile metabolic prowess of the omnipresent phylum Bacteroidetes.</title>
        <authorList>
            <person name="Nobu M.K."/>
            <person name="Mei R."/>
            <person name="Narihiro T."/>
            <person name="Kuroda K."/>
            <person name="Liu W.-T."/>
        </authorList>
    </citation>
    <scope>NUCLEOTIDE SEQUENCE</scope>
    <source>
        <strain evidence="1">ADurb.Bin131</strain>
    </source>
</reference>
<comment type="caution">
    <text evidence="1">The sequence shown here is derived from an EMBL/GenBank/DDBJ whole genome shotgun (WGS) entry which is preliminary data.</text>
</comment>
<proteinExistence type="predicted"/>
<name>A0A1V6CDZ0_UNCT6</name>
<dbReference type="Proteomes" id="UP000485562">
    <property type="component" value="Unassembled WGS sequence"/>
</dbReference>